<reference evidence="1 2" key="1">
    <citation type="journal article" date="2024" name="G3 (Bethesda)">
        <title>Genome assembly of Hibiscus sabdariffa L. provides insights into metabolisms of medicinal natural products.</title>
        <authorList>
            <person name="Kim T."/>
        </authorList>
    </citation>
    <scope>NUCLEOTIDE SEQUENCE [LARGE SCALE GENOMIC DNA]</scope>
    <source>
        <strain evidence="1">TK-2024</strain>
        <tissue evidence="1">Old leaves</tissue>
    </source>
</reference>
<dbReference type="EMBL" id="JBBPBM010000001">
    <property type="protein sequence ID" value="KAK8602474.1"/>
    <property type="molecule type" value="Genomic_DNA"/>
</dbReference>
<organism evidence="1 2">
    <name type="scientific">Hibiscus sabdariffa</name>
    <name type="common">roselle</name>
    <dbReference type="NCBI Taxonomy" id="183260"/>
    <lineage>
        <taxon>Eukaryota</taxon>
        <taxon>Viridiplantae</taxon>
        <taxon>Streptophyta</taxon>
        <taxon>Embryophyta</taxon>
        <taxon>Tracheophyta</taxon>
        <taxon>Spermatophyta</taxon>
        <taxon>Magnoliopsida</taxon>
        <taxon>eudicotyledons</taxon>
        <taxon>Gunneridae</taxon>
        <taxon>Pentapetalae</taxon>
        <taxon>rosids</taxon>
        <taxon>malvids</taxon>
        <taxon>Malvales</taxon>
        <taxon>Malvaceae</taxon>
        <taxon>Malvoideae</taxon>
        <taxon>Hibiscus</taxon>
    </lineage>
</organism>
<sequence length="76" mass="9007">MENQEHNSRRFSKRLTQREVEKCTISFPFDAVASVFEFQEGHLFCMDAMDSLGKTWSFIGMFHRNEELGNYVLIRL</sequence>
<name>A0ABR2GHV5_9ROSI</name>
<dbReference type="Proteomes" id="UP001472677">
    <property type="component" value="Unassembled WGS sequence"/>
</dbReference>
<protein>
    <submittedName>
        <fullName evidence="1">Uncharacterized protein</fullName>
    </submittedName>
</protein>
<accession>A0ABR2GHV5</accession>
<evidence type="ECO:0000313" key="2">
    <source>
        <dbReference type="Proteomes" id="UP001472677"/>
    </source>
</evidence>
<gene>
    <name evidence="1" type="ORF">V6N12_052280</name>
</gene>
<comment type="caution">
    <text evidence="1">The sequence shown here is derived from an EMBL/GenBank/DDBJ whole genome shotgun (WGS) entry which is preliminary data.</text>
</comment>
<evidence type="ECO:0000313" key="1">
    <source>
        <dbReference type="EMBL" id="KAK8602474.1"/>
    </source>
</evidence>
<keyword evidence="2" id="KW-1185">Reference proteome</keyword>
<proteinExistence type="predicted"/>